<keyword evidence="5 6" id="KW-0012">Acyltransferase</keyword>
<dbReference type="Pfam" id="PF00198">
    <property type="entry name" value="2-oxoacid_dh"/>
    <property type="match status" value="1"/>
</dbReference>
<feature type="compositionally biased region" description="Low complexity" evidence="7">
    <location>
        <begin position="232"/>
        <end position="257"/>
    </location>
</feature>
<dbReference type="PANTHER" id="PTHR43178:SF5">
    <property type="entry name" value="LIPOAMIDE ACYLTRANSFERASE COMPONENT OF BRANCHED-CHAIN ALPHA-KETO ACID DEHYDROGENASE COMPLEX, MITOCHONDRIAL"/>
    <property type="match status" value="1"/>
</dbReference>
<evidence type="ECO:0000256" key="1">
    <source>
        <dbReference type="ARBA" id="ARBA00001938"/>
    </source>
</evidence>
<dbReference type="KEGG" id="atl:Athai_09130"/>
<accession>A0A7R7DKW5</accession>
<feature type="domain" description="Peripheral subunit-binding (PSBD)" evidence="9">
    <location>
        <begin position="164"/>
        <end position="201"/>
    </location>
</feature>
<dbReference type="InterPro" id="IPR036625">
    <property type="entry name" value="E3-bd_dom_sf"/>
</dbReference>
<dbReference type="Gene3D" id="3.30.559.10">
    <property type="entry name" value="Chloramphenicol acetyltransferase-like domain"/>
    <property type="match status" value="1"/>
</dbReference>
<evidence type="ECO:0000259" key="9">
    <source>
        <dbReference type="PROSITE" id="PS51826"/>
    </source>
</evidence>
<dbReference type="SUPFAM" id="SSF51230">
    <property type="entry name" value="Single hybrid motif"/>
    <property type="match status" value="1"/>
</dbReference>
<dbReference type="RefSeq" id="WP_203960302.1">
    <property type="nucleotide sequence ID" value="NZ_AP023355.1"/>
</dbReference>
<organism evidence="10 11">
    <name type="scientific">Actinocatenispora thailandica</name>
    <dbReference type="NCBI Taxonomy" id="227318"/>
    <lineage>
        <taxon>Bacteria</taxon>
        <taxon>Bacillati</taxon>
        <taxon>Actinomycetota</taxon>
        <taxon>Actinomycetes</taxon>
        <taxon>Micromonosporales</taxon>
        <taxon>Micromonosporaceae</taxon>
        <taxon>Actinocatenispora</taxon>
    </lineage>
</organism>
<dbReference type="CDD" id="cd06849">
    <property type="entry name" value="lipoyl_domain"/>
    <property type="match status" value="1"/>
</dbReference>
<dbReference type="InterPro" id="IPR000089">
    <property type="entry name" value="Biotin_lipoyl"/>
</dbReference>
<dbReference type="EMBL" id="AP023355">
    <property type="protein sequence ID" value="BCJ33410.1"/>
    <property type="molecule type" value="Genomic_DNA"/>
</dbReference>
<evidence type="ECO:0000256" key="2">
    <source>
        <dbReference type="ARBA" id="ARBA00007317"/>
    </source>
</evidence>
<dbReference type="GO" id="GO:0005737">
    <property type="term" value="C:cytoplasm"/>
    <property type="evidence" value="ECO:0007669"/>
    <property type="project" value="TreeGrafter"/>
</dbReference>
<dbReference type="PANTHER" id="PTHR43178">
    <property type="entry name" value="DIHYDROLIPOAMIDE ACETYLTRANSFERASE COMPONENT OF PYRUVATE DEHYDROGENASE COMPLEX"/>
    <property type="match status" value="1"/>
</dbReference>
<dbReference type="EC" id="2.3.1.-" evidence="6"/>
<evidence type="ECO:0000256" key="5">
    <source>
        <dbReference type="ARBA" id="ARBA00023315"/>
    </source>
</evidence>
<comment type="similarity">
    <text evidence="2 6">Belongs to the 2-oxoacid dehydrogenase family.</text>
</comment>
<feature type="region of interest" description="Disordered" evidence="7">
    <location>
        <begin position="232"/>
        <end position="264"/>
    </location>
</feature>
<dbReference type="SUPFAM" id="SSF52777">
    <property type="entry name" value="CoA-dependent acyltransferases"/>
    <property type="match status" value="1"/>
</dbReference>
<evidence type="ECO:0000259" key="8">
    <source>
        <dbReference type="PROSITE" id="PS50968"/>
    </source>
</evidence>
<reference evidence="10 11" key="1">
    <citation type="submission" date="2020-08" db="EMBL/GenBank/DDBJ databases">
        <title>Whole genome shotgun sequence of Actinocatenispora thailandica NBRC 105041.</title>
        <authorList>
            <person name="Komaki H."/>
            <person name="Tamura T."/>
        </authorList>
    </citation>
    <scope>NUCLEOTIDE SEQUENCE [LARGE SCALE GENOMIC DNA]</scope>
    <source>
        <strain evidence="10 11">NBRC 105041</strain>
    </source>
</reference>
<keyword evidence="4 6" id="KW-0450">Lipoyl</keyword>
<feature type="compositionally biased region" description="Low complexity" evidence="7">
    <location>
        <begin position="95"/>
        <end position="139"/>
    </location>
</feature>
<dbReference type="SUPFAM" id="SSF47005">
    <property type="entry name" value="Peripheral subunit-binding domain of 2-oxo acid dehydrogenase complex"/>
    <property type="match status" value="1"/>
</dbReference>
<feature type="domain" description="Lipoyl-binding" evidence="8">
    <location>
        <begin position="1"/>
        <end position="76"/>
    </location>
</feature>
<feature type="region of interest" description="Disordered" evidence="7">
    <location>
        <begin position="95"/>
        <end position="167"/>
    </location>
</feature>
<evidence type="ECO:0000256" key="7">
    <source>
        <dbReference type="SAM" id="MobiDB-lite"/>
    </source>
</evidence>
<evidence type="ECO:0000256" key="6">
    <source>
        <dbReference type="RuleBase" id="RU003423"/>
    </source>
</evidence>
<dbReference type="InterPro" id="IPR011053">
    <property type="entry name" value="Single_hybrid_motif"/>
</dbReference>
<sequence length="482" mass="49540">MAEFRMPSLGADMDEGTLLQWLVRPGDRVRRGDLVAVVDTDKAAIDVECFTSGTVQTLLVDEGTRVPVGTPLAVIDDAAEPAAPEPVVPTAAVAPGSVEPAPVEPGPASEVAPAEPARAAPASEVAPASVEPASVEPAPAAAPEPAAPVAEEAPVSHPTRSARPASPLARRVAADLGVDLAQVTGSGAAGEIRAVDVRSAVAAGTAPAAAGAESAPAPAAAAEPAAAGATPIAASAAPTAPDAATGARPGAGPGRRPAPVPDRHEARRAATAALMARAKREIPHYYLSTTVDLGTALDWLHRQNRQLPVDRRILPAALLAKAAARAVREVPQLNGHFVEGKFRAANRVRLGLATSLPEGLLVPGIDDADELPLTELMTRLKDLVSRARLGRLRNAELAEPSITVSNLGDQGVEALFGVIYPPQVALVGFGTVVERPWALDGLIGVRPVVTVSLSADHRVTDGAVGARYLRRIDRHLNHPEEL</sequence>
<dbReference type="InterPro" id="IPR001078">
    <property type="entry name" value="2-oxoacid_DH_actylTfrase"/>
</dbReference>
<dbReference type="AlphaFoldDB" id="A0A7R7DKW5"/>
<dbReference type="GO" id="GO:0016407">
    <property type="term" value="F:acetyltransferase activity"/>
    <property type="evidence" value="ECO:0007669"/>
    <property type="project" value="TreeGrafter"/>
</dbReference>
<dbReference type="InterPro" id="IPR004167">
    <property type="entry name" value="PSBD"/>
</dbReference>
<dbReference type="Gene3D" id="4.10.320.10">
    <property type="entry name" value="E3-binding domain"/>
    <property type="match status" value="1"/>
</dbReference>
<dbReference type="Gene3D" id="2.40.50.100">
    <property type="match status" value="1"/>
</dbReference>
<evidence type="ECO:0000313" key="10">
    <source>
        <dbReference type="EMBL" id="BCJ33410.1"/>
    </source>
</evidence>
<protein>
    <recommendedName>
        <fullName evidence="6">Dihydrolipoamide acetyltransferase component of pyruvate dehydrogenase complex</fullName>
        <ecNumber evidence="6">2.3.1.-</ecNumber>
    </recommendedName>
</protein>
<dbReference type="Pfam" id="PF00364">
    <property type="entry name" value="Biotin_lipoyl"/>
    <property type="match status" value="1"/>
</dbReference>
<keyword evidence="3 6" id="KW-0808">Transferase</keyword>
<dbReference type="GO" id="GO:0031405">
    <property type="term" value="F:lipoic acid binding"/>
    <property type="evidence" value="ECO:0007669"/>
    <property type="project" value="TreeGrafter"/>
</dbReference>
<keyword evidence="11" id="KW-1185">Reference proteome</keyword>
<gene>
    <name evidence="10" type="ORF">Athai_09130</name>
</gene>
<dbReference type="PROSITE" id="PS50968">
    <property type="entry name" value="BIOTINYL_LIPOYL"/>
    <property type="match status" value="1"/>
</dbReference>
<name>A0A7R7DKW5_9ACTN</name>
<dbReference type="Proteomes" id="UP000611640">
    <property type="component" value="Chromosome"/>
</dbReference>
<comment type="cofactor">
    <cofactor evidence="1 6">
        <name>(R)-lipoate</name>
        <dbReference type="ChEBI" id="CHEBI:83088"/>
    </cofactor>
</comment>
<evidence type="ECO:0000256" key="3">
    <source>
        <dbReference type="ARBA" id="ARBA00022679"/>
    </source>
</evidence>
<dbReference type="Pfam" id="PF02817">
    <property type="entry name" value="E3_binding"/>
    <property type="match status" value="1"/>
</dbReference>
<proteinExistence type="inferred from homology"/>
<dbReference type="InterPro" id="IPR050743">
    <property type="entry name" value="2-oxoacid_DH_E2_comp"/>
</dbReference>
<feature type="compositionally biased region" description="Low complexity" evidence="7">
    <location>
        <begin position="147"/>
        <end position="167"/>
    </location>
</feature>
<evidence type="ECO:0000313" key="11">
    <source>
        <dbReference type="Proteomes" id="UP000611640"/>
    </source>
</evidence>
<dbReference type="PROSITE" id="PS51826">
    <property type="entry name" value="PSBD"/>
    <property type="match status" value="1"/>
</dbReference>
<evidence type="ECO:0000256" key="4">
    <source>
        <dbReference type="ARBA" id="ARBA00022823"/>
    </source>
</evidence>
<dbReference type="InterPro" id="IPR023213">
    <property type="entry name" value="CAT-like_dom_sf"/>
</dbReference>